<dbReference type="EMBL" id="JMCC02000008">
    <property type="protein sequence ID" value="KIG18906.1"/>
    <property type="molecule type" value="Genomic_DNA"/>
</dbReference>
<reference evidence="1 2" key="1">
    <citation type="submission" date="2014-12" db="EMBL/GenBank/DDBJ databases">
        <title>Genome assembly of Enhygromyxa salina DSM 15201.</title>
        <authorList>
            <person name="Sharma G."/>
            <person name="Subramanian S."/>
        </authorList>
    </citation>
    <scope>NUCLEOTIDE SEQUENCE [LARGE SCALE GENOMIC DNA]</scope>
    <source>
        <strain evidence="1 2">DSM 15201</strain>
    </source>
</reference>
<proteinExistence type="predicted"/>
<gene>
    <name evidence="1" type="ORF">DB30_07242</name>
</gene>
<evidence type="ECO:0000313" key="1">
    <source>
        <dbReference type="EMBL" id="KIG18906.1"/>
    </source>
</evidence>
<name>A0A0C2D6U1_9BACT</name>
<accession>A0A0C2D6U1</accession>
<dbReference type="Proteomes" id="UP000031599">
    <property type="component" value="Unassembled WGS sequence"/>
</dbReference>
<protein>
    <submittedName>
        <fullName evidence="1">Uncharacterized protein</fullName>
    </submittedName>
</protein>
<organism evidence="1 2">
    <name type="scientific">Enhygromyxa salina</name>
    <dbReference type="NCBI Taxonomy" id="215803"/>
    <lineage>
        <taxon>Bacteria</taxon>
        <taxon>Pseudomonadati</taxon>
        <taxon>Myxococcota</taxon>
        <taxon>Polyangia</taxon>
        <taxon>Nannocystales</taxon>
        <taxon>Nannocystaceae</taxon>
        <taxon>Enhygromyxa</taxon>
    </lineage>
</organism>
<sequence>MATADFDDRTPVNYMGSCGAPDAGGTVTLWAGERSIELALFCLFEGIVPLYEAITAVQNELWGCGEGWPDKLESIEPGCRSY</sequence>
<comment type="caution">
    <text evidence="1">The sequence shown here is derived from an EMBL/GenBank/DDBJ whole genome shotgun (WGS) entry which is preliminary data.</text>
</comment>
<dbReference type="AlphaFoldDB" id="A0A0C2D6U1"/>
<evidence type="ECO:0000313" key="2">
    <source>
        <dbReference type="Proteomes" id="UP000031599"/>
    </source>
</evidence>